<dbReference type="HOGENOM" id="CLU_2334263_0_0_1"/>
<sequence>MPLCGSRDAPKFDGRTPAHLPRFFQDIEILREAAQISEEAQIKAVIRYADLDAVEVWLTLTATSGRNWDAFVAAVKDLTIARSQCTVKIIWESTADGF</sequence>
<reference evidence="1 2" key="1">
    <citation type="submission" date="2014-04" db="EMBL/GenBank/DDBJ databases">
        <authorList>
            <consortium name="DOE Joint Genome Institute"/>
            <person name="Kuo A."/>
            <person name="Kohler A."/>
            <person name="Jargeat P."/>
            <person name="Nagy L.G."/>
            <person name="Floudas D."/>
            <person name="Copeland A."/>
            <person name="Barry K.W."/>
            <person name="Cichocki N."/>
            <person name="Veneault-Fourrey C."/>
            <person name="LaButti K."/>
            <person name="Lindquist E.A."/>
            <person name="Lipzen A."/>
            <person name="Lundell T."/>
            <person name="Morin E."/>
            <person name="Murat C."/>
            <person name="Sun H."/>
            <person name="Tunlid A."/>
            <person name="Henrissat B."/>
            <person name="Grigoriev I.V."/>
            <person name="Hibbett D.S."/>
            <person name="Martin F."/>
            <person name="Nordberg H.P."/>
            <person name="Cantor M.N."/>
            <person name="Hua S.X."/>
        </authorList>
    </citation>
    <scope>NUCLEOTIDE SEQUENCE [LARGE SCALE GENOMIC DNA]</scope>
    <source>
        <strain evidence="1 2">Ve08.2h10</strain>
    </source>
</reference>
<name>A0A0D0CJQ0_9AGAM</name>
<keyword evidence="2" id="KW-1185">Reference proteome</keyword>
<dbReference type="EMBL" id="KN828130">
    <property type="protein sequence ID" value="KIK75408.1"/>
    <property type="molecule type" value="Genomic_DNA"/>
</dbReference>
<gene>
    <name evidence="1" type="ORF">PAXRUDRAFT_19025</name>
</gene>
<evidence type="ECO:0000313" key="2">
    <source>
        <dbReference type="Proteomes" id="UP000054538"/>
    </source>
</evidence>
<dbReference type="STRING" id="930991.A0A0D0CJQ0"/>
<dbReference type="OrthoDB" id="2707690at2759"/>
<evidence type="ECO:0000313" key="1">
    <source>
        <dbReference type="EMBL" id="KIK75408.1"/>
    </source>
</evidence>
<organism evidence="1 2">
    <name type="scientific">Paxillus rubicundulus Ve08.2h10</name>
    <dbReference type="NCBI Taxonomy" id="930991"/>
    <lineage>
        <taxon>Eukaryota</taxon>
        <taxon>Fungi</taxon>
        <taxon>Dikarya</taxon>
        <taxon>Basidiomycota</taxon>
        <taxon>Agaricomycotina</taxon>
        <taxon>Agaricomycetes</taxon>
        <taxon>Agaricomycetidae</taxon>
        <taxon>Boletales</taxon>
        <taxon>Paxilineae</taxon>
        <taxon>Paxillaceae</taxon>
        <taxon>Paxillus</taxon>
    </lineage>
</organism>
<dbReference type="Proteomes" id="UP000054538">
    <property type="component" value="Unassembled WGS sequence"/>
</dbReference>
<dbReference type="AlphaFoldDB" id="A0A0D0CJQ0"/>
<accession>A0A0D0CJQ0</accession>
<reference evidence="2" key="2">
    <citation type="submission" date="2015-01" db="EMBL/GenBank/DDBJ databases">
        <title>Evolutionary Origins and Diversification of the Mycorrhizal Mutualists.</title>
        <authorList>
            <consortium name="DOE Joint Genome Institute"/>
            <consortium name="Mycorrhizal Genomics Consortium"/>
            <person name="Kohler A."/>
            <person name="Kuo A."/>
            <person name="Nagy L.G."/>
            <person name="Floudas D."/>
            <person name="Copeland A."/>
            <person name="Barry K.W."/>
            <person name="Cichocki N."/>
            <person name="Veneault-Fourrey C."/>
            <person name="LaButti K."/>
            <person name="Lindquist E.A."/>
            <person name="Lipzen A."/>
            <person name="Lundell T."/>
            <person name="Morin E."/>
            <person name="Murat C."/>
            <person name="Riley R."/>
            <person name="Ohm R."/>
            <person name="Sun H."/>
            <person name="Tunlid A."/>
            <person name="Henrissat B."/>
            <person name="Grigoriev I.V."/>
            <person name="Hibbett D.S."/>
            <person name="Martin F."/>
        </authorList>
    </citation>
    <scope>NUCLEOTIDE SEQUENCE [LARGE SCALE GENOMIC DNA]</scope>
    <source>
        <strain evidence="2">Ve08.2h10</strain>
    </source>
</reference>
<dbReference type="InParanoid" id="A0A0D0CJQ0"/>
<proteinExistence type="predicted"/>
<protein>
    <submittedName>
        <fullName evidence="1">Uncharacterized protein</fullName>
    </submittedName>
</protein>